<keyword evidence="2" id="KW-1185">Reference proteome</keyword>
<reference evidence="1 2" key="1">
    <citation type="submission" date="2019-03" db="EMBL/GenBank/DDBJ databases">
        <title>Genomic Encyclopedia of Type Strains, Phase IV (KMG-IV): sequencing the most valuable type-strain genomes for metagenomic binning, comparative biology and taxonomic classification.</title>
        <authorList>
            <person name="Goeker M."/>
        </authorList>
    </citation>
    <scope>NUCLEOTIDE SEQUENCE [LARGE SCALE GENOMIC DNA]</scope>
    <source>
        <strain evidence="1 2">DSM 103923</strain>
    </source>
</reference>
<name>A0A4R3K0N0_9PROT</name>
<dbReference type="GO" id="GO:0008233">
    <property type="term" value="F:peptidase activity"/>
    <property type="evidence" value="ECO:0007669"/>
    <property type="project" value="UniProtKB-KW"/>
</dbReference>
<dbReference type="EMBL" id="SLZY01000001">
    <property type="protein sequence ID" value="TCS73812.1"/>
    <property type="molecule type" value="Genomic_DNA"/>
</dbReference>
<comment type="caution">
    <text evidence="1">The sequence shown here is derived from an EMBL/GenBank/DDBJ whole genome shotgun (WGS) entry which is preliminary data.</text>
</comment>
<dbReference type="Proteomes" id="UP000295135">
    <property type="component" value="Unassembled WGS sequence"/>
</dbReference>
<evidence type="ECO:0000313" key="2">
    <source>
        <dbReference type="Proteomes" id="UP000295135"/>
    </source>
</evidence>
<dbReference type="SUPFAM" id="SSF56235">
    <property type="entry name" value="N-terminal nucleophile aminohydrolases (Ntn hydrolases)"/>
    <property type="match status" value="1"/>
</dbReference>
<organism evidence="1 2">
    <name type="scientific">Sulfuritortus calidifontis</name>
    <dbReference type="NCBI Taxonomy" id="1914471"/>
    <lineage>
        <taxon>Bacteria</taxon>
        <taxon>Pseudomonadati</taxon>
        <taxon>Pseudomonadota</taxon>
        <taxon>Betaproteobacteria</taxon>
        <taxon>Nitrosomonadales</taxon>
        <taxon>Thiobacillaceae</taxon>
        <taxon>Sulfuritortus</taxon>
    </lineage>
</organism>
<accession>A0A4R3K0N0</accession>
<dbReference type="AlphaFoldDB" id="A0A4R3K0N0"/>
<protein>
    <submittedName>
        <fullName evidence="1">ATP-dependent protease HslVU (ClpYQ) peptidase subunit</fullName>
    </submittedName>
</protein>
<dbReference type="Gene3D" id="3.60.20.10">
    <property type="entry name" value="Glutamine Phosphoribosylpyrophosphate, subunit 1, domain 1"/>
    <property type="match status" value="1"/>
</dbReference>
<gene>
    <name evidence="1" type="ORF">EDC61_10134</name>
</gene>
<dbReference type="OrthoDB" id="9150015at2"/>
<keyword evidence="1" id="KW-0378">Hydrolase</keyword>
<evidence type="ECO:0000313" key="1">
    <source>
        <dbReference type="EMBL" id="TCS73812.1"/>
    </source>
</evidence>
<keyword evidence="1" id="KW-0645">Protease</keyword>
<dbReference type="RefSeq" id="WP_126459915.1">
    <property type="nucleotide sequence ID" value="NZ_AP018721.1"/>
</dbReference>
<sequence length="192" mass="21229">MTTIAVVKKNGVIAIAADTLTKWGSGKESAEYIVNHGKFIRVGESLIAVSGNATFKHVLDDYFASDERQATPLRTVQEIFTAWQQMHKVLKEEYFVRPEESQDDALESSRMDVLIANPYGIFGVSGMRTVQEFVKFYAYGSGTDYALGALYASYDRPELDAESLARLAIQTAAEFDDGTGAPIECHLFIPVK</sequence>
<dbReference type="InterPro" id="IPR029055">
    <property type="entry name" value="Ntn_hydrolases_N"/>
</dbReference>
<proteinExistence type="predicted"/>
<dbReference type="GO" id="GO:0006508">
    <property type="term" value="P:proteolysis"/>
    <property type="evidence" value="ECO:0007669"/>
    <property type="project" value="UniProtKB-KW"/>
</dbReference>